<evidence type="ECO:0000256" key="1">
    <source>
        <dbReference type="ARBA" id="ARBA00004567"/>
    </source>
</evidence>
<dbReference type="InterPro" id="IPR038506">
    <property type="entry name" value="GLE1-like_sf"/>
</dbReference>
<dbReference type="GO" id="GO:0015031">
    <property type="term" value="P:protein transport"/>
    <property type="evidence" value="ECO:0007669"/>
    <property type="project" value="UniProtKB-KW"/>
</dbReference>
<keyword evidence="8" id="KW-0539">Nucleus</keyword>
<dbReference type="AlphaFoldDB" id="A0A1D2VJK2"/>
<dbReference type="GeneID" id="30964067"/>
<accession>A0A1D2VJK2</accession>
<dbReference type="Pfam" id="PF07817">
    <property type="entry name" value="GLE1"/>
    <property type="match status" value="1"/>
</dbReference>
<evidence type="ECO:0000256" key="3">
    <source>
        <dbReference type="ARBA" id="ARBA00022448"/>
    </source>
</evidence>
<keyword evidence="12" id="KW-1185">Reference proteome</keyword>
<dbReference type="RefSeq" id="XP_020048111.1">
    <property type="nucleotide sequence ID" value="XM_020190431.1"/>
</dbReference>
<evidence type="ECO:0000256" key="4">
    <source>
        <dbReference type="ARBA" id="ARBA00022816"/>
    </source>
</evidence>
<dbReference type="OrthoDB" id="420884at2759"/>
<gene>
    <name evidence="11" type="ORF">ASCRUDRAFT_33440</name>
</gene>
<dbReference type="PANTHER" id="PTHR12960:SF0">
    <property type="entry name" value="MRNA EXPORT FACTOR GLE1"/>
    <property type="match status" value="1"/>
</dbReference>
<keyword evidence="5" id="KW-0653">Protein transport</keyword>
<dbReference type="GO" id="GO:0016973">
    <property type="term" value="P:poly(A)+ mRNA export from nucleus"/>
    <property type="evidence" value="ECO:0007669"/>
    <property type="project" value="InterPro"/>
</dbReference>
<dbReference type="STRING" id="1344418.A0A1D2VJK2"/>
<evidence type="ECO:0000256" key="9">
    <source>
        <dbReference type="ARBA" id="ARBA00026227"/>
    </source>
</evidence>
<evidence type="ECO:0000313" key="11">
    <source>
        <dbReference type="EMBL" id="ODV61804.1"/>
    </source>
</evidence>
<dbReference type="GO" id="GO:0000822">
    <property type="term" value="F:inositol hexakisphosphate binding"/>
    <property type="evidence" value="ECO:0007669"/>
    <property type="project" value="TreeGrafter"/>
</dbReference>
<dbReference type="GO" id="GO:0005737">
    <property type="term" value="C:cytoplasm"/>
    <property type="evidence" value="ECO:0007669"/>
    <property type="project" value="TreeGrafter"/>
</dbReference>
<dbReference type="Gene3D" id="1.25.40.510">
    <property type="entry name" value="GLE1-like"/>
    <property type="match status" value="1"/>
</dbReference>
<evidence type="ECO:0000256" key="6">
    <source>
        <dbReference type="ARBA" id="ARBA00023010"/>
    </source>
</evidence>
<comment type="similarity">
    <text evidence="2">Belongs to the GLE1 family.</text>
</comment>
<evidence type="ECO:0000256" key="7">
    <source>
        <dbReference type="ARBA" id="ARBA00023132"/>
    </source>
</evidence>
<evidence type="ECO:0000313" key="12">
    <source>
        <dbReference type="Proteomes" id="UP000095038"/>
    </source>
</evidence>
<protein>
    <recommendedName>
        <fullName evidence="9">mRNA export factor GLE1</fullName>
    </recommendedName>
    <alternativeName>
        <fullName evidence="10">Nucleoporin GLE1</fullName>
    </alternativeName>
</protein>
<dbReference type="InParanoid" id="A0A1D2VJK2"/>
<keyword evidence="3" id="KW-0813">Transport</keyword>
<keyword evidence="7" id="KW-0906">Nuclear pore complex</keyword>
<evidence type="ECO:0000256" key="5">
    <source>
        <dbReference type="ARBA" id="ARBA00022927"/>
    </source>
</evidence>
<keyword evidence="4" id="KW-0509">mRNA transport</keyword>
<sequence length="264" mass="30345">MKKIKINPKFGQLTNSLTKLINIKNELIDILLNSKSNDPNSISFNWLLHFTSKCFIKQAETEIGPSFNSTLPLATLCYYVLIEIPEFRQIMMAKFIKKCPFIIGFTCPIDTENGRLLMGWKKPNKSSSAFESLERYNERVGGIFSLYAVLTRISLLRDPMYSNITYDKLPITINDGWTMVAKILNIQDESLITDTHFFILGNWWDGCATEFLNAFGRQAEKLLKFIAFEFTKNFIKSSPSALRLMTLGELWINENKIEIIPPMV</sequence>
<keyword evidence="6" id="KW-0811">Translocation</keyword>
<evidence type="ECO:0000256" key="2">
    <source>
        <dbReference type="ARBA" id="ARBA00011056"/>
    </source>
</evidence>
<dbReference type="Proteomes" id="UP000095038">
    <property type="component" value="Unassembled WGS sequence"/>
</dbReference>
<name>A0A1D2VJK2_9ASCO</name>
<dbReference type="PANTHER" id="PTHR12960">
    <property type="entry name" value="GLE-1-RELATED"/>
    <property type="match status" value="1"/>
</dbReference>
<evidence type="ECO:0000256" key="8">
    <source>
        <dbReference type="ARBA" id="ARBA00023242"/>
    </source>
</evidence>
<dbReference type="InterPro" id="IPR012476">
    <property type="entry name" value="GLE1"/>
</dbReference>
<reference evidence="12" key="1">
    <citation type="submission" date="2016-05" db="EMBL/GenBank/DDBJ databases">
        <title>Comparative genomics of biotechnologically important yeasts.</title>
        <authorList>
            <consortium name="DOE Joint Genome Institute"/>
            <person name="Riley R."/>
            <person name="Haridas S."/>
            <person name="Wolfe K.H."/>
            <person name="Lopes M.R."/>
            <person name="Hittinger C.T."/>
            <person name="Goker M."/>
            <person name="Salamov A."/>
            <person name="Wisecaver J."/>
            <person name="Long T.M."/>
            <person name="Aerts A.L."/>
            <person name="Barry K."/>
            <person name="Choi C."/>
            <person name="Clum A."/>
            <person name="Coughlan A.Y."/>
            <person name="Deshpande S."/>
            <person name="Douglass A.P."/>
            <person name="Hanson S.J."/>
            <person name="Klenk H.-P."/>
            <person name="Labutti K."/>
            <person name="Lapidus A."/>
            <person name="Lindquist E."/>
            <person name="Lipzen A."/>
            <person name="Meier-Kolthoff J.P."/>
            <person name="Ohm R.A."/>
            <person name="Otillar R.P."/>
            <person name="Pangilinan J."/>
            <person name="Peng Y."/>
            <person name="Rokas A."/>
            <person name="Rosa C.A."/>
            <person name="Scheuner C."/>
            <person name="Sibirny A.A."/>
            <person name="Slot J.C."/>
            <person name="Stielow J.B."/>
            <person name="Sun H."/>
            <person name="Kurtzman C.P."/>
            <person name="Blackwell M."/>
            <person name="Grigoriev I.V."/>
            <person name="Jeffries T.W."/>
        </authorList>
    </citation>
    <scope>NUCLEOTIDE SEQUENCE [LARGE SCALE GENOMIC DNA]</scope>
    <source>
        <strain evidence="12">DSM 1968</strain>
    </source>
</reference>
<evidence type="ECO:0000256" key="10">
    <source>
        <dbReference type="ARBA" id="ARBA00029983"/>
    </source>
</evidence>
<organism evidence="11 12">
    <name type="scientific">Ascoidea rubescens DSM 1968</name>
    <dbReference type="NCBI Taxonomy" id="1344418"/>
    <lineage>
        <taxon>Eukaryota</taxon>
        <taxon>Fungi</taxon>
        <taxon>Dikarya</taxon>
        <taxon>Ascomycota</taxon>
        <taxon>Saccharomycotina</taxon>
        <taxon>Saccharomycetes</taxon>
        <taxon>Ascoideaceae</taxon>
        <taxon>Ascoidea</taxon>
    </lineage>
</organism>
<comment type="subcellular location">
    <subcellularLocation>
        <location evidence="1">Nucleus</location>
        <location evidence="1">Nuclear pore complex</location>
    </subcellularLocation>
</comment>
<dbReference type="GO" id="GO:0031369">
    <property type="term" value="F:translation initiation factor binding"/>
    <property type="evidence" value="ECO:0007669"/>
    <property type="project" value="TreeGrafter"/>
</dbReference>
<dbReference type="EMBL" id="KV454478">
    <property type="protein sequence ID" value="ODV61804.1"/>
    <property type="molecule type" value="Genomic_DNA"/>
</dbReference>
<proteinExistence type="inferred from homology"/>
<dbReference type="GO" id="GO:0005543">
    <property type="term" value="F:phospholipid binding"/>
    <property type="evidence" value="ECO:0007669"/>
    <property type="project" value="TreeGrafter"/>
</dbReference>
<dbReference type="GO" id="GO:0044614">
    <property type="term" value="C:nuclear pore cytoplasmic filaments"/>
    <property type="evidence" value="ECO:0007669"/>
    <property type="project" value="TreeGrafter"/>
</dbReference>